<dbReference type="Proteomes" id="UP000199659">
    <property type="component" value="Unassembled WGS sequence"/>
</dbReference>
<keyword evidence="1" id="KW-1133">Transmembrane helix</keyword>
<dbReference type="RefSeq" id="WP_092559070.1">
    <property type="nucleotide sequence ID" value="NZ_FOYZ01000002.1"/>
</dbReference>
<dbReference type="InterPro" id="IPR025164">
    <property type="entry name" value="Toastrack_DUF4097"/>
</dbReference>
<evidence type="ECO:0000313" key="3">
    <source>
        <dbReference type="EMBL" id="SFR62056.1"/>
    </source>
</evidence>
<dbReference type="EMBL" id="FOYZ01000002">
    <property type="protein sequence ID" value="SFR62056.1"/>
    <property type="molecule type" value="Genomic_DNA"/>
</dbReference>
<evidence type="ECO:0000259" key="2">
    <source>
        <dbReference type="Pfam" id="PF13349"/>
    </source>
</evidence>
<accession>A0A1I6I5N6</accession>
<sequence length="295" mass="31754">MNGAQKVIKYCAMAFGIFLAITIIGAIVSAIAGAFGAFSFFKNVKIHHSSSDNYSVESTNEDGVRSYVFDGIEDIRIEGGVYKLVVKEGPELKVVMDNVSDDYGAKQSGDELVIYSEEDTWFFNIHFNMDKEDTKGTIYLYLPDDFKANKFDLTIGVGTVQLSDLRADTIDIECGVGNLTVENIIGEKVDIQGGVGQLKFKDVNFSDADIEGGVGSIDFSGKLSGKSVVSSGMGSVELSIEGEKDDYEIEVESGLGAIHIDGEKCGDVHLDSSSSKHKLEVDGGVGSINIDFSED</sequence>
<feature type="domain" description="DUF4097" evidence="2">
    <location>
        <begin position="105"/>
        <end position="275"/>
    </location>
</feature>
<dbReference type="AlphaFoldDB" id="A0A1I6I5N6"/>
<feature type="transmembrane region" description="Helical" evidence="1">
    <location>
        <begin position="12"/>
        <end position="41"/>
    </location>
</feature>
<organism evidence="3 4">
    <name type="scientific">Anaeromicropila populeti</name>
    <dbReference type="NCBI Taxonomy" id="37658"/>
    <lineage>
        <taxon>Bacteria</taxon>
        <taxon>Bacillati</taxon>
        <taxon>Bacillota</taxon>
        <taxon>Clostridia</taxon>
        <taxon>Lachnospirales</taxon>
        <taxon>Lachnospiraceae</taxon>
        <taxon>Anaeromicropila</taxon>
    </lineage>
</organism>
<gene>
    <name evidence="3" type="ORF">SAMN05661086_00441</name>
</gene>
<evidence type="ECO:0000256" key="1">
    <source>
        <dbReference type="SAM" id="Phobius"/>
    </source>
</evidence>
<dbReference type="Pfam" id="PF13349">
    <property type="entry name" value="DUF4097"/>
    <property type="match status" value="1"/>
</dbReference>
<dbReference type="STRING" id="37658.SAMN05661086_00441"/>
<protein>
    <submittedName>
        <fullName evidence="3">Putative adhesin</fullName>
    </submittedName>
</protein>
<keyword evidence="4" id="KW-1185">Reference proteome</keyword>
<keyword evidence="1" id="KW-0472">Membrane</keyword>
<keyword evidence="1" id="KW-0812">Transmembrane</keyword>
<proteinExistence type="predicted"/>
<evidence type="ECO:0000313" key="4">
    <source>
        <dbReference type="Proteomes" id="UP000199659"/>
    </source>
</evidence>
<name>A0A1I6I5N6_9FIRM</name>
<dbReference type="OrthoDB" id="2034022at2"/>
<reference evidence="3 4" key="1">
    <citation type="submission" date="2016-10" db="EMBL/GenBank/DDBJ databases">
        <authorList>
            <person name="de Groot N.N."/>
        </authorList>
    </citation>
    <scope>NUCLEOTIDE SEQUENCE [LARGE SCALE GENOMIC DNA]</scope>
    <source>
        <strain evidence="3 4">743A</strain>
    </source>
</reference>